<keyword evidence="2" id="KW-0732">Signal</keyword>
<reference evidence="3" key="1">
    <citation type="submission" date="2023-02" db="EMBL/GenBank/DDBJ databases">
        <title>Description of Roseinatronobacter alkalisoli sp. nov., an alkaliphilic bacerium isolated from soda soil.</title>
        <authorList>
            <person name="Wei W."/>
        </authorList>
    </citation>
    <scope>NUCLEOTIDE SEQUENCE</scope>
    <source>
        <strain evidence="3">HJB301</strain>
    </source>
</reference>
<keyword evidence="1" id="KW-0175">Coiled coil</keyword>
<gene>
    <name evidence="3" type="ORF">PUT78_11095</name>
</gene>
<evidence type="ECO:0000256" key="2">
    <source>
        <dbReference type="SAM" id="SignalP"/>
    </source>
</evidence>
<feature type="coiled-coil region" evidence="1">
    <location>
        <begin position="531"/>
        <end position="561"/>
    </location>
</feature>
<evidence type="ECO:0000313" key="4">
    <source>
        <dbReference type="Proteomes" id="UP001431784"/>
    </source>
</evidence>
<protein>
    <recommendedName>
        <fullName evidence="5">DUF4139 domain-containing protein</fullName>
    </recommendedName>
</protein>
<accession>A0ABT5T951</accession>
<dbReference type="EMBL" id="JAQZSM010000009">
    <property type="protein sequence ID" value="MDD7971650.1"/>
    <property type="molecule type" value="Genomic_DNA"/>
</dbReference>
<name>A0ABT5T951_9RHOB</name>
<evidence type="ECO:0000313" key="3">
    <source>
        <dbReference type="EMBL" id="MDD7971650.1"/>
    </source>
</evidence>
<dbReference type="RefSeq" id="WP_274352331.1">
    <property type="nucleotide sequence ID" value="NZ_JAQZSM010000009.1"/>
</dbReference>
<evidence type="ECO:0008006" key="5">
    <source>
        <dbReference type="Google" id="ProtNLM"/>
    </source>
</evidence>
<organism evidence="3 4">
    <name type="scientific">Roseinatronobacter alkalisoli</name>
    <dbReference type="NCBI Taxonomy" id="3028235"/>
    <lineage>
        <taxon>Bacteria</taxon>
        <taxon>Pseudomonadati</taxon>
        <taxon>Pseudomonadota</taxon>
        <taxon>Alphaproteobacteria</taxon>
        <taxon>Rhodobacterales</taxon>
        <taxon>Paracoccaceae</taxon>
        <taxon>Roseinatronobacter</taxon>
    </lineage>
</organism>
<comment type="caution">
    <text evidence="3">The sequence shown here is derived from an EMBL/GenBank/DDBJ whole genome shotgun (WGS) entry which is preliminary data.</text>
</comment>
<feature type="signal peptide" evidence="2">
    <location>
        <begin position="1"/>
        <end position="19"/>
    </location>
</feature>
<dbReference type="Proteomes" id="UP001431784">
    <property type="component" value="Unassembled WGS sequence"/>
</dbReference>
<feature type="chain" id="PRO_5047531037" description="DUF4139 domain-containing protein" evidence="2">
    <location>
        <begin position="20"/>
        <end position="626"/>
    </location>
</feature>
<proteinExistence type="predicted"/>
<evidence type="ECO:0000256" key="1">
    <source>
        <dbReference type="SAM" id="Coils"/>
    </source>
</evidence>
<keyword evidence="4" id="KW-1185">Reference proteome</keyword>
<sequence>MRSLPLVIICAGFSLPALAETQIRAVTLSTAGLAMIEAQANLGADGLRLPVRRADIDDFLKSLRLSDLQGRVPLLTLTGPGGLQDSFDALPFDAAALTNLRALMDAMIGAPVAVSRRGLDLEGRIMGTRDVPCTTDGQQGCVALALRTDTGQIRQVLLDDATEVSFSDDTDSAALGRGLDALRAAGQGHMLDVQLNVANPGSMADADEISLAWLQSAPVWKTAWRAETGPDGTVLDGWAVVENATGHDWQDVQLTLATGAVQALQAQLYDRQHGSRKLAAPMLAESAVMASAPMERSMGFDAAYDVAPVAMDDGDSFSRFTLSPTVTLSAGDMISLPFLRETLDDARLTIFRGGTGARHPMIAIVVENPLPLRLPAGIMTLYDAGRGHAGDAMIPELAPGDTEIVEFAHDTAVSLREDVAQTETVQSARIVDGVMLAEERLEQRTTYHIEGAAQGARVLTIAHPLRQGWQIGTEGGTLGLDDMRFTLELEEGELTTHEVVEHRRTARRIALLDLDLDTLGYWSTRLAGSDMQNLLTDMQELRAEEAGLQREIARLQDAEATLIADQERLVGLIVQLGDDSPASRDRRARVDAIEAEIDTGRAAITAAETRMETIRSELRALIRNAE</sequence>